<gene>
    <name evidence="1" type="ORF">SDC9_183932</name>
</gene>
<reference evidence="1" key="1">
    <citation type="submission" date="2019-08" db="EMBL/GenBank/DDBJ databases">
        <authorList>
            <person name="Kucharzyk K."/>
            <person name="Murdoch R.W."/>
            <person name="Higgins S."/>
            <person name="Loffler F."/>
        </authorList>
    </citation>
    <scope>NUCLEOTIDE SEQUENCE</scope>
</reference>
<organism evidence="1">
    <name type="scientific">bioreactor metagenome</name>
    <dbReference type="NCBI Taxonomy" id="1076179"/>
    <lineage>
        <taxon>unclassified sequences</taxon>
        <taxon>metagenomes</taxon>
        <taxon>ecological metagenomes</taxon>
    </lineage>
</organism>
<dbReference type="EMBL" id="VSSQ01090555">
    <property type="protein sequence ID" value="MPN36423.1"/>
    <property type="molecule type" value="Genomic_DNA"/>
</dbReference>
<dbReference type="AlphaFoldDB" id="A0A645HLC8"/>
<sequence length="156" mass="17879">MGFLAEELHFDVAHGWCLIGQDSGRTRRVNNDHVPGRQHAGIEILRSLQPLLLTYRKQQIQVRVLLVFFQDMLHRLKNSGYSGLVVPAQRRRPIGPNQIAINDRLDPPTRLDLIQVRRKANRLPARNPRPESHDIPAVAANPVPRVVHRYFESPLT</sequence>
<accession>A0A645HLC8</accession>
<evidence type="ECO:0000313" key="1">
    <source>
        <dbReference type="EMBL" id="MPN36423.1"/>
    </source>
</evidence>
<name>A0A645HLC8_9ZZZZ</name>
<proteinExistence type="predicted"/>
<comment type="caution">
    <text evidence="1">The sequence shown here is derived from an EMBL/GenBank/DDBJ whole genome shotgun (WGS) entry which is preliminary data.</text>
</comment>
<protein>
    <submittedName>
        <fullName evidence="1">Uncharacterized protein</fullName>
    </submittedName>
</protein>